<comment type="caution">
    <text evidence="4">The sequence shown here is derived from an EMBL/GenBank/DDBJ whole genome shotgun (WGS) entry which is preliminary data.</text>
</comment>
<dbReference type="InterPro" id="IPR044731">
    <property type="entry name" value="BDH-like"/>
</dbReference>
<dbReference type="Pfam" id="PF25137">
    <property type="entry name" value="ADH_Fe_C"/>
    <property type="match status" value="1"/>
</dbReference>
<dbReference type="CDD" id="cd08187">
    <property type="entry name" value="BDH"/>
    <property type="match status" value="1"/>
</dbReference>
<dbReference type="Gene3D" id="3.40.50.1970">
    <property type="match status" value="1"/>
</dbReference>
<dbReference type="Gene3D" id="1.20.1090.10">
    <property type="entry name" value="Dehydroquinate synthase-like - alpha domain"/>
    <property type="match status" value="1"/>
</dbReference>
<dbReference type="InterPro" id="IPR001670">
    <property type="entry name" value="ADH_Fe/GldA"/>
</dbReference>
<evidence type="ECO:0000313" key="4">
    <source>
        <dbReference type="EMBL" id="MBW6410047.1"/>
    </source>
</evidence>
<sequence length="387" mass="42820">MENFNYSIPTKIYFGKGQIKNLGNAIKEYGSKVLIVYGGGSIKKIGLYNQITEILNNNNLSYVELSGIDPNPRIESVREGIKICRDNDVEVVLAVGGGSTIDCAKVIAAGVNYQGDAWDIVLNSSKITKALPIITILTLAATGSEMDPYAVISDMSKNEKLGTGHDKMKPKVSILDPEYTYSVPKNQTAAGTADIMSHIFESYFNNTKGAFIQDRTAEGLLRTCIKYGKIAVDCPNDYEARANLMWTSSLAINGLISYGTKGEWSVHPMEHELSAFYDITHGVGLAILTPHWMRYVLSDKTVDKFVEYGVNVWNIDKNLDKYEIANKAIDKTSEFFKELEIPSTLREVGIGEEHLVEMSKKAVNGGLKNAFKHLTSEDVFNIYKLAL</sequence>
<dbReference type="EMBL" id="JAHXPT010000005">
    <property type="protein sequence ID" value="MBW6410047.1"/>
    <property type="molecule type" value="Genomic_DNA"/>
</dbReference>
<dbReference type="PROSITE" id="PS00913">
    <property type="entry name" value="ADH_IRON_1"/>
    <property type="match status" value="1"/>
</dbReference>
<dbReference type="SUPFAM" id="SSF56796">
    <property type="entry name" value="Dehydroquinate synthase-like"/>
    <property type="match status" value="1"/>
</dbReference>
<dbReference type="RefSeq" id="WP_219779106.1">
    <property type="nucleotide sequence ID" value="NZ_JAHXPT010000005.1"/>
</dbReference>
<protein>
    <submittedName>
        <fullName evidence="4">Iron-containing alcohol dehydrogenase</fullName>
    </submittedName>
</protein>
<feature type="domain" description="Alcohol dehydrogenase iron-type/glycerol dehydrogenase GldA" evidence="2">
    <location>
        <begin position="9"/>
        <end position="177"/>
    </location>
</feature>
<gene>
    <name evidence="4" type="ORF">KYD98_08075</name>
</gene>
<dbReference type="InterPro" id="IPR056798">
    <property type="entry name" value="ADH_Fe_C"/>
</dbReference>
<reference evidence="4 5" key="1">
    <citation type="submission" date="2021-07" db="EMBL/GenBank/DDBJ databases">
        <title>Clostridium weizhouense sp. nov., an anaerobic bacterium isolated from activated sludge of Petroleum wastewater.</title>
        <authorList>
            <person name="Li Q."/>
        </authorList>
    </citation>
    <scope>NUCLEOTIDE SEQUENCE [LARGE SCALE GENOMIC DNA]</scope>
    <source>
        <strain evidence="4 5">YB-6</strain>
    </source>
</reference>
<proteinExistence type="predicted"/>
<keyword evidence="5" id="KW-1185">Reference proteome</keyword>
<keyword evidence="1" id="KW-0560">Oxidoreductase</keyword>
<evidence type="ECO:0000313" key="5">
    <source>
        <dbReference type="Proteomes" id="UP001519921"/>
    </source>
</evidence>
<accession>A0ABS7AN09</accession>
<dbReference type="Pfam" id="PF00465">
    <property type="entry name" value="Fe-ADH"/>
    <property type="match status" value="1"/>
</dbReference>
<dbReference type="Proteomes" id="UP001519921">
    <property type="component" value="Unassembled WGS sequence"/>
</dbReference>
<evidence type="ECO:0000259" key="3">
    <source>
        <dbReference type="Pfam" id="PF25137"/>
    </source>
</evidence>
<organism evidence="4 5">
    <name type="scientific">Clostridium weizhouense</name>
    <dbReference type="NCBI Taxonomy" id="2859781"/>
    <lineage>
        <taxon>Bacteria</taxon>
        <taxon>Bacillati</taxon>
        <taxon>Bacillota</taxon>
        <taxon>Clostridia</taxon>
        <taxon>Eubacteriales</taxon>
        <taxon>Clostridiaceae</taxon>
        <taxon>Clostridium</taxon>
    </lineage>
</organism>
<evidence type="ECO:0000256" key="1">
    <source>
        <dbReference type="ARBA" id="ARBA00023002"/>
    </source>
</evidence>
<dbReference type="InterPro" id="IPR018211">
    <property type="entry name" value="ADH_Fe_CS"/>
</dbReference>
<dbReference type="PROSITE" id="PS00060">
    <property type="entry name" value="ADH_IRON_2"/>
    <property type="match status" value="1"/>
</dbReference>
<dbReference type="PANTHER" id="PTHR43633:SF1">
    <property type="entry name" value="ALCOHOL DEHYDROGENASE YQHD"/>
    <property type="match status" value="1"/>
</dbReference>
<dbReference type="PANTHER" id="PTHR43633">
    <property type="entry name" value="ALCOHOL DEHYDROGENASE YQHD"/>
    <property type="match status" value="1"/>
</dbReference>
<feature type="domain" description="Fe-containing alcohol dehydrogenase-like C-terminal" evidence="3">
    <location>
        <begin position="188"/>
        <end position="386"/>
    </location>
</feature>
<evidence type="ECO:0000259" key="2">
    <source>
        <dbReference type="Pfam" id="PF00465"/>
    </source>
</evidence>
<name>A0ABS7AN09_9CLOT</name>